<keyword evidence="2" id="KW-1185">Reference proteome</keyword>
<name>A0A0R0D346_9GAMM</name>
<comment type="caution">
    <text evidence="1">The sequence shown here is derived from an EMBL/GenBank/DDBJ whole genome shotgun (WGS) entry which is preliminary data.</text>
</comment>
<protein>
    <submittedName>
        <fullName evidence="1">Uncharacterized protein</fullName>
    </submittedName>
</protein>
<dbReference type="AlphaFoldDB" id="A0A0R0D346"/>
<gene>
    <name evidence="1" type="ORF">ABB30_09460</name>
</gene>
<dbReference type="RefSeq" id="WP_057638062.1">
    <property type="nucleotide sequence ID" value="NZ_LDJM01000022.1"/>
</dbReference>
<organism evidence="1 2">
    <name type="scientific">Stenotrophomonas ginsengisoli</name>
    <dbReference type="NCBI Taxonomy" id="336566"/>
    <lineage>
        <taxon>Bacteria</taxon>
        <taxon>Pseudomonadati</taxon>
        <taxon>Pseudomonadota</taxon>
        <taxon>Gammaproteobacteria</taxon>
        <taxon>Lysobacterales</taxon>
        <taxon>Lysobacteraceae</taxon>
        <taxon>Stenotrophomonas</taxon>
    </lineage>
</organism>
<sequence>MLLSTAAWASTVWITATGQGGSQVQARIAAEFNAQLQCHQLGLGTIQIHFSSFTALAGGWQAQVSAECGKTDGPPDIYH</sequence>
<evidence type="ECO:0000313" key="2">
    <source>
        <dbReference type="Proteomes" id="UP000050956"/>
    </source>
</evidence>
<dbReference type="EMBL" id="LDJM01000022">
    <property type="protein sequence ID" value="KRG76540.1"/>
    <property type="molecule type" value="Genomic_DNA"/>
</dbReference>
<evidence type="ECO:0000313" key="1">
    <source>
        <dbReference type="EMBL" id="KRG76540.1"/>
    </source>
</evidence>
<proteinExistence type="predicted"/>
<reference evidence="1 2" key="1">
    <citation type="submission" date="2015-05" db="EMBL/GenBank/DDBJ databases">
        <title>Genome sequencing and analysis of members of genus Stenotrophomonas.</title>
        <authorList>
            <person name="Patil P.P."/>
            <person name="Midha S."/>
            <person name="Patil P.B."/>
        </authorList>
    </citation>
    <scope>NUCLEOTIDE SEQUENCE [LARGE SCALE GENOMIC DNA]</scope>
    <source>
        <strain evidence="1 2">DSM 24757</strain>
    </source>
</reference>
<dbReference type="PATRIC" id="fig|336566.3.peg.1310"/>
<accession>A0A0R0D346</accession>
<dbReference type="STRING" id="336566.ABB30_09460"/>
<dbReference type="Proteomes" id="UP000050956">
    <property type="component" value="Unassembled WGS sequence"/>
</dbReference>